<proteinExistence type="predicted"/>
<name>A0A0J9SH01_PLAVI</name>
<dbReference type="InterPro" id="IPR019111">
    <property type="entry name" value="PRESA_N"/>
</dbReference>
<dbReference type="OrthoDB" id="387594at2759"/>
<organism evidence="2 3">
    <name type="scientific">Plasmodium vivax India VII</name>
    <dbReference type="NCBI Taxonomy" id="1077284"/>
    <lineage>
        <taxon>Eukaryota</taxon>
        <taxon>Sar</taxon>
        <taxon>Alveolata</taxon>
        <taxon>Apicomplexa</taxon>
        <taxon>Aconoidasida</taxon>
        <taxon>Haemosporida</taxon>
        <taxon>Plasmodiidae</taxon>
        <taxon>Plasmodium</taxon>
        <taxon>Plasmodium (Plasmodium)</taxon>
    </lineage>
</organism>
<feature type="non-terminal residue" evidence="2">
    <location>
        <position position="333"/>
    </location>
</feature>
<dbReference type="Pfam" id="PF09687">
    <property type="entry name" value="PRESAN"/>
    <property type="match status" value="1"/>
</dbReference>
<sequence>MANVVTVNTSAFSRRNTRALLIVLLFILYSNVVPVTKESCLLLSERRLPRELAEIPANEINAAKNEEEVGGKPMMKVPTGQGPTKDGFNMDVKKKAMLNKVNVPPVVRMSQKDAFMGGYHYFKHMKKGYYKMMDYLKGWFHKRALHDRLPHEVMANLWEKYKIGLLDDQNEMEEFCVESIYDFAGNGRVGSITRVEYDEFTNDLRKICRCFTKLSERKWKGIMSDKLRSIRRAMSARRKGRYNYAYDDEEEEYSEEEQMVPMQDEAMEGGGEDDEDNLLKNEEAVLMQMQQLGELIDEEGGMYDEEGELIDEEGGLMEGVGEQLKAEWEQLKM</sequence>
<protein>
    <recommendedName>
        <fullName evidence="1">Plasmodium RESA N-terminal domain-containing protein</fullName>
    </recommendedName>
</protein>
<gene>
    <name evidence="2" type="ORF">PVIIG_02885</name>
</gene>
<dbReference type="InterPro" id="IPR044885">
    <property type="entry name" value="PRESA_N_sf"/>
</dbReference>
<dbReference type="AlphaFoldDB" id="A0A0J9SH01"/>
<evidence type="ECO:0000313" key="3">
    <source>
        <dbReference type="Proteomes" id="UP000053562"/>
    </source>
</evidence>
<accession>A0A0J9SH01</accession>
<dbReference type="Proteomes" id="UP000053562">
    <property type="component" value="Unassembled WGS sequence"/>
</dbReference>
<evidence type="ECO:0000259" key="1">
    <source>
        <dbReference type="Pfam" id="PF09687"/>
    </source>
</evidence>
<feature type="domain" description="Plasmodium RESA N-terminal" evidence="1">
    <location>
        <begin position="107"/>
        <end position="219"/>
    </location>
</feature>
<evidence type="ECO:0000313" key="2">
    <source>
        <dbReference type="EMBL" id="KMZ81836.1"/>
    </source>
</evidence>
<dbReference type="Gene3D" id="6.10.280.180">
    <property type="entry name" value="Plasmodium RESA, N-terminal helical domain"/>
    <property type="match status" value="1"/>
</dbReference>
<dbReference type="EMBL" id="KQ234222">
    <property type="protein sequence ID" value="KMZ81836.1"/>
    <property type="molecule type" value="Genomic_DNA"/>
</dbReference>
<reference evidence="2 3" key="1">
    <citation type="submission" date="2011-08" db="EMBL/GenBank/DDBJ databases">
        <title>The Genome Sequence of Plasmodium vivax India VII.</title>
        <authorList>
            <consortium name="The Broad Institute Genome Sequencing Platform"/>
            <consortium name="The Broad Institute Genome Sequencing Center for Infectious Disease"/>
            <person name="Neafsey D."/>
            <person name="Carlton J."/>
            <person name="Barnwell J."/>
            <person name="Collins W."/>
            <person name="Escalante A."/>
            <person name="Mullikin J."/>
            <person name="Saul A."/>
            <person name="Guigo R."/>
            <person name="Camara F."/>
            <person name="Young S.K."/>
            <person name="Zeng Q."/>
            <person name="Gargeya S."/>
            <person name="Fitzgerald M."/>
            <person name="Haas B."/>
            <person name="Abouelleil A."/>
            <person name="Alvarado L."/>
            <person name="Arachchi H.M."/>
            <person name="Berlin A."/>
            <person name="Brown A."/>
            <person name="Chapman S.B."/>
            <person name="Chen Z."/>
            <person name="Dunbar C."/>
            <person name="Freedman E."/>
            <person name="Gearin G."/>
            <person name="Gellesch M."/>
            <person name="Goldberg J."/>
            <person name="Griggs A."/>
            <person name="Gujja S."/>
            <person name="Heiman D."/>
            <person name="Howarth C."/>
            <person name="Larson L."/>
            <person name="Lui A."/>
            <person name="MacDonald P.J.P."/>
            <person name="Montmayeur A."/>
            <person name="Murphy C."/>
            <person name="Neiman D."/>
            <person name="Pearson M."/>
            <person name="Priest M."/>
            <person name="Roberts A."/>
            <person name="Saif S."/>
            <person name="Shea T."/>
            <person name="Shenoy N."/>
            <person name="Sisk P."/>
            <person name="Stolte C."/>
            <person name="Sykes S."/>
            <person name="Wortman J."/>
            <person name="Nusbaum C."/>
            <person name="Birren B."/>
        </authorList>
    </citation>
    <scope>NUCLEOTIDE SEQUENCE [LARGE SCALE GENOMIC DNA]</scope>
    <source>
        <strain evidence="2 3">India VII</strain>
    </source>
</reference>